<keyword evidence="3" id="KW-0808">Transferase</keyword>
<dbReference type="PANTHER" id="PTHR30582:SF2">
    <property type="entry name" value="L,D-TRANSPEPTIDASE YCIB-RELATED"/>
    <property type="match status" value="1"/>
</dbReference>
<evidence type="ECO:0000256" key="12">
    <source>
        <dbReference type="ARBA" id="ARBA00060592"/>
    </source>
</evidence>
<evidence type="ECO:0000259" key="16">
    <source>
        <dbReference type="PROSITE" id="PS52029"/>
    </source>
</evidence>
<organism evidence="17 18">
    <name type="scientific">Streptomyces bauhiniae</name>
    <dbReference type="NCBI Taxonomy" id="2340725"/>
    <lineage>
        <taxon>Bacteria</taxon>
        <taxon>Bacillati</taxon>
        <taxon>Actinomycetota</taxon>
        <taxon>Actinomycetes</taxon>
        <taxon>Kitasatosporales</taxon>
        <taxon>Streptomycetaceae</taxon>
        <taxon>Streptomyces</taxon>
    </lineage>
</organism>
<dbReference type="Gene3D" id="2.40.440.10">
    <property type="entry name" value="L,D-transpeptidase catalytic domain-like"/>
    <property type="match status" value="1"/>
</dbReference>
<sequence>MMTARTRGTRLTAAVGVLGGVLAVTALGGTSHAATSGSDAGSTRSTHPAADPSAAKDGSDAQIKITPGQGAHNVGVNDPVKVTVRNGALTKVTMTAVATGTEVPGTLSADGTSWTPDVQLNPATKYQITAEAKGRSVTESATITTVSPANDFIGHLSPENGSTVGVGMPVTVTFGKAVRDKTAVQSQIRVSSSSGQQVVGHWLNDGRLDFRPRTYWKPGSTVTVDLNAHGVHKKVTFKVGRSQVSTVDARTKQMTVVRNGKTIKTIPISSGSPEHPTYNGQMVISEKFRQIHMNAKSVGLTKKDGKPAYDIEAVPHSMRLSDSGTFIHGNYWGADSVFGKVNTSHGCVGLKDVRDGGDAKQPAAWFFDHSLIGDVVIVKNSDDTTKLAPDNGLSDWNMPWNQWVAGSAAN</sequence>
<evidence type="ECO:0000256" key="4">
    <source>
        <dbReference type="ARBA" id="ARBA00022729"/>
    </source>
</evidence>
<proteinExistence type="predicted"/>
<keyword evidence="9" id="KW-0449">Lipoprotein</keyword>
<keyword evidence="7" id="KW-0472">Membrane</keyword>
<feature type="active site" description="Proton donor/acceptor" evidence="13">
    <location>
        <position position="328"/>
    </location>
</feature>
<dbReference type="GO" id="GO:0018104">
    <property type="term" value="P:peptidoglycan-protein cross-linking"/>
    <property type="evidence" value="ECO:0007669"/>
    <property type="project" value="TreeGrafter"/>
</dbReference>
<evidence type="ECO:0000256" key="8">
    <source>
        <dbReference type="ARBA" id="ARBA00023139"/>
    </source>
</evidence>
<dbReference type="PROSITE" id="PS52029">
    <property type="entry name" value="LD_TPASE"/>
    <property type="match status" value="1"/>
</dbReference>
<evidence type="ECO:0000313" key="18">
    <source>
        <dbReference type="Proteomes" id="UP000470520"/>
    </source>
</evidence>
<keyword evidence="5 13" id="KW-0133">Cell shape</keyword>
<feature type="domain" description="L,D-TPase catalytic" evidence="16">
    <location>
        <begin position="243"/>
        <end position="379"/>
    </location>
</feature>
<dbReference type="InterPro" id="IPR038063">
    <property type="entry name" value="Transpep_catalytic_dom"/>
</dbReference>
<dbReference type="GO" id="GO:0005576">
    <property type="term" value="C:extracellular region"/>
    <property type="evidence" value="ECO:0007669"/>
    <property type="project" value="TreeGrafter"/>
</dbReference>
<evidence type="ECO:0000256" key="6">
    <source>
        <dbReference type="ARBA" id="ARBA00022984"/>
    </source>
</evidence>
<dbReference type="InterPro" id="IPR005490">
    <property type="entry name" value="LD_TPept_cat_dom"/>
</dbReference>
<gene>
    <name evidence="17" type="ORF">G3I21_31885</name>
</gene>
<evidence type="ECO:0000256" key="5">
    <source>
        <dbReference type="ARBA" id="ARBA00022960"/>
    </source>
</evidence>
<accession>A0A7K3R247</accession>
<evidence type="ECO:0000256" key="7">
    <source>
        <dbReference type="ARBA" id="ARBA00023136"/>
    </source>
</evidence>
<dbReference type="SUPFAM" id="SSF141523">
    <property type="entry name" value="L,D-transpeptidase catalytic domain-like"/>
    <property type="match status" value="1"/>
</dbReference>
<name>A0A7K3R247_9ACTN</name>
<evidence type="ECO:0000256" key="15">
    <source>
        <dbReference type="SAM" id="SignalP"/>
    </source>
</evidence>
<feature type="compositionally biased region" description="Polar residues" evidence="14">
    <location>
        <begin position="32"/>
        <end position="46"/>
    </location>
</feature>
<dbReference type="UniPathway" id="UPA00219"/>
<dbReference type="FunFam" id="2.40.440.10:FF:000005">
    <property type="entry name" value="L,D-transpeptidase 2"/>
    <property type="match status" value="1"/>
</dbReference>
<dbReference type="Pfam" id="PF17964">
    <property type="entry name" value="Big_10"/>
    <property type="match status" value="1"/>
</dbReference>
<evidence type="ECO:0000313" key="17">
    <source>
        <dbReference type="EMBL" id="NEB96233.1"/>
    </source>
</evidence>
<evidence type="ECO:0000256" key="10">
    <source>
        <dbReference type="ARBA" id="ARBA00023315"/>
    </source>
</evidence>
<keyword evidence="4 15" id="KW-0732">Signal</keyword>
<evidence type="ECO:0000256" key="11">
    <source>
        <dbReference type="ARBA" id="ARBA00023316"/>
    </source>
</evidence>
<dbReference type="GO" id="GO:0071972">
    <property type="term" value="F:peptidoglycan L,D-transpeptidase activity"/>
    <property type="evidence" value="ECO:0007669"/>
    <property type="project" value="TreeGrafter"/>
</dbReference>
<dbReference type="Gene3D" id="2.60.40.3780">
    <property type="match status" value="1"/>
</dbReference>
<comment type="caution">
    <text evidence="17">The sequence shown here is derived from an EMBL/GenBank/DDBJ whole genome shotgun (WGS) entry which is preliminary data.</text>
</comment>
<comment type="pathway">
    <text evidence="1 13">Cell wall biogenesis; peptidoglycan biosynthesis.</text>
</comment>
<dbReference type="InterPro" id="IPR050979">
    <property type="entry name" value="LD-transpeptidase"/>
</dbReference>
<feature type="region of interest" description="Disordered" evidence="14">
    <location>
        <begin position="31"/>
        <end position="77"/>
    </location>
</feature>
<dbReference type="PANTHER" id="PTHR30582">
    <property type="entry name" value="L,D-TRANSPEPTIDASE"/>
    <property type="match status" value="1"/>
</dbReference>
<evidence type="ECO:0000256" key="3">
    <source>
        <dbReference type="ARBA" id="ARBA00022679"/>
    </source>
</evidence>
<dbReference type="GO" id="GO:0016746">
    <property type="term" value="F:acyltransferase activity"/>
    <property type="evidence" value="ECO:0007669"/>
    <property type="project" value="UniProtKB-KW"/>
</dbReference>
<dbReference type="InterPro" id="IPR041280">
    <property type="entry name" value="Big_10"/>
</dbReference>
<dbReference type="GO" id="GO:0008360">
    <property type="term" value="P:regulation of cell shape"/>
    <property type="evidence" value="ECO:0007669"/>
    <property type="project" value="UniProtKB-UniRule"/>
</dbReference>
<dbReference type="CDD" id="cd16913">
    <property type="entry name" value="YkuD_like"/>
    <property type="match status" value="1"/>
</dbReference>
<evidence type="ECO:0000256" key="2">
    <source>
        <dbReference type="ARBA" id="ARBA00022475"/>
    </source>
</evidence>
<keyword evidence="6 13" id="KW-0573">Peptidoglycan synthesis</keyword>
<feature type="signal peptide" evidence="15">
    <location>
        <begin position="1"/>
        <end position="33"/>
    </location>
</feature>
<dbReference type="GO" id="GO:0071555">
    <property type="term" value="P:cell wall organization"/>
    <property type="evidence" value="ECO:0007669"/>
    <property type="project" value="UniProtKB-UniRule"/>
</dbReference>
<keyword evidence="11 13" id="KW-0961">Cell wall biogenesis/degradation</keyword>
<dbReference type="Proteomes" id="UP000470520">
    <property type="component" value="Unassembled WGS sequence"/>
</dbReference>
<feature type="active site" description="Nucleophile" evidence="13">
    <location>
        <position position="347"/>
    </location>
</feature>
<evidence type="ECO:0000256" key="1">
    <source>
        <dbReference type="ARBA" id="ARBA00004752"/>
    </source>
</evidence>
<dbReference type="Gene3D" id="2.60.40.3710">
    <property type="match status" value="1"/>
</dbReference>
<keyword evidence="8" id="KW-0564">Palmitate</keyword>
<keyword evidence="10" id="KW-0012">Acyltransferase</keyword>
<evidence type="ECO:0000256" key="13">
    <source>
        <dbReference type="PROSITE-ProRule" id="PRU01373"/>
    </source>
</evidence>
<reference evidence="17 18" key="1">
    <citation type="submission" date="2020-01" db="EMBL/GenBank/DDBJ databases">
        <title>Insect and environment-associated Actinomycetes.</title>
        <authorList>
            <person name="Currrie C."/>
            <person name="Chevrette M."/>
            <person name="Carlson C."/>
            <person name="Stubbendieck R."/>
            <person name="Wendt-Pienkowski E."/>
        </authorList>
    </citation>
    <scope>NUCLEOTIDE SEQUENCE [LARGE SCALE GENOMIC DNA]</scope>
    <source>
        <strain evidence="17 18">SID7754</strain>
    </source>
</reference>
<dbReference type="AlphaFoldDB" id="A0A7K3R247"/>
<dbReference type="EMBL" id="JAAGMR010000356">
    <property type="protein sequence ID" value="NEB96233.1"/>
    <property type="molecule type" value="Genomic_DNA"/>
</dbReference>
<comment type="pathway">
    <text evidence="12">Glycan biosynthesis.</text>
</comment>
<evidence type="ECO:0000256" key="14">
    <source>
        <dbReference type="SAM" id="MobiDB-lite"/>
    </source>
</evidence>
<evidence type="ECO:0000256" key="9">
    <source>
        <dbReference type="ARBA" id="ARBA00023288"/>
    </source>
</evidence>
<dbReference type="Pfam" id="PF03734">
    <property type="entry name" value="YkuD"/>
    <property type="match status" value="1"/>
</dbReference>
<protein>
    <submittedName>
        <fullName evidence="17">L,D-transpeptidase family protein</fullName>
    </submittedName>
</protein>
<keyword evidence="2" id="KW-1003">Cell membrane</keyword>
<feature type="chain" id="PRO_5029641735" evidence="15">
    <location>
        <begin position="34"/>
        <end position="410"/>
    </location>
</feature>